<proteinExistence type="predicted"/>
<protein>
    <submittedName>
        <fullName evidence="1">Uncharacterized protein</fullName>
    </submittedName>
</protein>
<evidence type="ECO:0000313" key="2">
    <source>
        <dbReference type="Proteomes" id="UP001059617"/>
    </source>
</evidence>
<keyword evidence="2" id="KW-1185">Reference proteome</keyword>
<sequence length="40" mass="4342">MAVERERWEPPSVGIPGILAHCTAAFSVTTSLERAWCGLV</sequence>
<organism evidence="1 2">
    <name type="scientific">Dactylosporangium fulvum</name>
    <dbReference type="NCBI Taxonomy" id="53359"/>
    <lineage>
        <taxon>Bacteria</taxon>
        <taxon>Bacillati</taxon>
        <taxon>Actinomycetota</taxon>
        <taxon>Actinomycetes</taxon>
        <taxon>Micromonosporales</taxon>
        <taxon>Micromonosporaceae</taxon>
        <taxon>Dactylosporangium</taxon>
    </lineage>
</organism>
<dbReference type="EMBL" id="CP073720">
    <property type="protein sequence ID" value="UWP86616.1"/>
    <property type="molecule type" value="Genomic_DNA"/>
</dbReference>
<gene>
    <name evidence="1" type="ORF">Dfulv_21195</name>
</gene>
<reference evidence="1" key="2">
    <citation type="submission" date="2022-09" db="EMBL/GenBank/DDBJ databases">
        <title>Biosynthetic gene clusters of Dactylosporangioum fulvum.</title>
        <authorList>
            <person name="Caradec T."/>
        </authorList>
    </citation>
    <scope>NUCLEOTIDE SEQUENCE</scope>
    <source>
        <strain evidence="1">NRRL B-16292</strain>
    </source>
</reference>
<reference evidence="1" key="1">
    <citation type="submission" date="2021-04" db="EMBL/GenBank/DDBJ databases">
        <authorList>
            <person name="Hartkoorn R.C."/>
            <person name="Beaudoing E."/>
            <person name="Hot D."/>
        </authorList>
    </citation>
    <scope>NUCLEOTIDE SEQUENCE</scope>
    <source>
        <strain evidence="1">NRRL B-16292</strain>
    </source>
</reference>
<dbReference type="Proteomes" id="UP001059617">
    <property type="component" value="Chromosome"/>
</dbReference>
<accession>A0ABY5WBG4</accession>
<name>A0ABY5WBG4_9ACTN</name>
<evidence type="ECO:0000313" key="1">
    <source>
        <dbReference type="EMBL" id="UWP86616.1"/>
    </source>
</evidence>
<dbReference type="RefSeq" id="WP_259865963.1">
    <property type="nucleotide sequence ID" value="NZ_BAAAST010000003.1"/>
</dbReference>